<reference evidence="10 11" key="1">
    <citation type="journal article" date="2011" name="Stand. Genomic Sci.">
        <title>Complete genome sequence of Syntrophobotulus glycolicus type strain (FlGlyR).</title>
        <authorList>
            <person name="Han C."/>
            <person name="Mwirichia R."/>
            <person name="Chertkov O."/>
            <person name="Held B."/>
            <person name="Lapidus A."/>
            <person name="Nolan M."/>
            <person name="Lucas S."/>
            <person name="Hammon N."/>
            <person name="Deshpande S."/>
            <person name="Cheng J.F."/>
            <person name="Tapia R."/>
            <person name="Goodwin L."/>
            <person name="Pitluck S."/>
            <person name="Huntemann M."/>
            <person name="Liolios K."/>
            <person name="Ivanova N."/>
            <person name="Pagani I."/>
            <person name="Mavromatis K."/>
            <person name="Ovchinikova G."/>
            <person name="Pati A."/>
            <person name="Chen A."/>
            <person name="Palaniappan K."/>
            <person name="Land M."/>
            <person name="Hauser L."/>
            <person name="Brambilla E.M."/>
            <person name="Rohde M."/>
            <person name="Spring S."/>
            <person name="Sikorski J."/>
            <person name="Goker M."/>
            <person name="Woyke T."/>
            <person name="Bristow J."/>
            <person name="Eisen J.A."/>
            <person name="Markowitz V."/>
            <person name="Hugenholtz P."/>
            <person name="Kyrpides N.C."/>
            <person name="Klenk H.P."/>
            <person name="Detter J.C."/>
        </authorList>
    </citation>
    <scope>NUCLEOTIDE SEQUENCE [LARGE SCALE GENOMIC DNA]</scope>
    <source>
        <strain evidence="11">DSM 8271 / FlGlyR</strain>
    </source>
</reference>
<dbReference type="PANTHER" id="PTHR43726:SF1">
    <property type="entry name" value="BIOTIN SYNTHASE"/>
    <property type="match status" value="1"/>
</dbReference>
<organism evidence="10 11">
    <name type="scientific">Syntrophobotulus glycolicus (strain DSM 8271 / FlGlyR)</name>
    <dbReference type="NCBI Taxonomy" id="645991"/>
    <lineage>
        <taxon>Bacteria</taxon>
        <taxon>Bacillati</taxon>
        <taxon>Bacillota</taxon>
        <taxon>Clostridia</taxon>
        <taxon>Eubacteriales</taxon>
        <taxon>Desulfitobacteriaceae</taxon>
        <taxon>Syntrophobotulus</taxon>
    </lineage>
</organism>
<dbReference type="CDD" id="cd01335">
    <property type="entry name" value="Radical_SAM"/>
    <property type="match status" value="1"/>
</dbReference>
<dbReference type="InterPro" id="IPR058240">
    <property type="entry name" value="rSAM_sf"/>
</dbReference>
<accession>F0T0G0</accession>
<dbReference type="InterPro" id="IPR010722">
    <property type="entry name" value="BATS_dom"/>
</dbReference>
<evidence type="ECO:0000256" key="3">
    <source>
        <dbReference type="ARBA" id="ARBA00022723"/>
    </source>
</evidence>
<feature type="domain" description="Radical SAM core" evidence="9">
    <location>
        <begin position="47"/>
        <end position="268"/>
    </location>
</feature>
<evidence type="ECO:0000256" key="1">
    <source>
        <dbReference type="ARBA" id="ARBA00022485"/>
    </source>
</evidence>
<dbReference type="STRING" id="645991.Sgly_3064"/>
<dbReference type="RefSeq" id="WP_013626104.1">
    <property type="nucleotide sequence ID" value="NC_015172.1"/>
</dbReference>
<dbReference type="InterPro" id="IPR006638">
    <property type="entry name" value="Elp3/MiaA/NifB-like_rSAM"/>
</dbReference>
<dbReference type="Gene3D" id="3.20.20.70">
    <property type="entry name" value="Aldolase class I"/>
    <property type="match status" value="1"/>
</dbReference>
<feature type="binding site" evidence="8">
    <location>
        <position position="136"/>
    </location>
    <ligand>
        <name>(3R)-3-methyl-D-ornithine</name>
        <dbReference type="ChEBI" id="CHEBI:64642"/>
    </ligand>
</feature>
<feature type="binding site" evidence="7">
    <location>
        <position position="65"/>
    </location>
    <ligand>
        <name>[4Fe-4S] cluster</name>
        <dbReference type="ChEBI" id="CHEBI:49883"/>
        <note>4Fe-4S-S-AdoMet</note>
    </ligand>
</feature>
<evidence type="ECO:0000259" key="9">
    <source>
        <dbReference type="PROSITE" id="PS51918"/>
    </source>
</evidence>
<feature type="binding site" evidence="7">
    <location>
        <position position="68"/>
    </location>
    <ligand>
        <name>[4Fe-4S] cluster</name>
        <dbReference type="ChEBI" id="CHEBI:49883"/>
        <note>4Fe-4S-S-AdoMet</note>
    </ligand>
</feature>
<dbReference type="SUPFAM" id="SSF102114">
    <property type="entry name" value="Radical SAM enzymes"/>
    <property type="match status" value="1"/>
</dbReference>
<dbReference type="GO" id="GO:0042364">
    <property type="term" value="P:water-soluble vitamin biosynthetic process"/>
    <property type="evidence" value="ECO:0007669"/>
    <property type="project" value="UniProtKB-ARBA"/>
</dbReference>
<reference evidence="11" key="2">
    <citation type="submission" date="2011-02" db="EMBL/GenBank/DDBJ databases">
        <title>The complete genome of Syntrophobotulus glycolicus DSM 8271.</title>
        <authorList>
            <person name="Lucas S."/>
            <person name="Copeland A."/>
            <person name="Lapidus A."/>
            <person name="Bruce D."/>
            <person name="Goodwin L."/>
            <person name="Pitluck S."/>
            <person name="Kyrpides N."/>
            <person name="Mavromatis K."/>
            <person name="Pagani I."/>
            <person name="Ivanova N."/>
            <person name="Mikhailova N."/>
            <person name="Chertkov O."/>
            <person name="Held B."/>
            <person name="Detter J.C."/>
            <person name="Tapia R."/>
            <person name="Han C."/>
            <person name="Land M."/>
            <person name="Hauser L."/>
            <person name="Markowitz V."/>
            <person name="Cheng J.-F."/>
            <person name="Hugenholtz P."/>
            <person name="Woyke T."/>
            <person name="Wu D."/>
            <person name="Spring S."/>
            <person name="Schroeder M."/>
            <person name="Brambilla E."/>
            <person name="Klenk H.-P."/>
            <person name="Eisen J.A."/>
        </authorList>
    </citation>
    <scope>NUCLEOTIDE SEQUENCE [LARGE SCALE GENOMIC DNA]</scope>
    <source>
        <strain evidence="11">DSM 8271 / FlGlyR</strain>
    </source>
</reference>
<feature type="binding site" evidence="8">
    <location>
        <position position="161"/>
    </location>
    <ligand>
        <name>S-adenosyl-L-methionine</name>
        <dbReference type="ChEBI" id="CHEBI:59789"/>
    </ligand>
</feature>
<dbReference type="InterPro" id="IPR007197">
    <property type="entry name" value="rSAM"/>
</dbReference>
<protein>
    <submittedName>
        <fullName evidence="10">Iron-only hydrogenase maturation protein HydE</fullName>
    </submittedName>
</protein>
<dbReference type="Proteomes" id="UP000007488">
    <property type="component" value="Chromosome"/>
</dbReference>
<evidence type="ECO:0000256" key="8">
    <source>
        <dbReference type="PIRSR" id="PIRSR004762-2"/>
    </source>
</evidence>
<dbReference type="InterPro" id="IPR013785">
    <property type="entry name" value="Aldolase_TIM"/>
</dbReference>
<dbReference type="GO" id="GO:0016740">
    <property type="term" value="F:transferase activity"/>
    <property type="evidence" value="ECO:0007669"/>
    <property type="project" value="TreeGrafter"/>
</dbReference>
<dbReference type="PANTHER" id="PTHR43726">
    <property type="entry name" value="3-METHYLORNITHINE SYNTHASE"/>
    <property type="match status" value="1"/>
</dbReference>
<dbReference type="KEGG" id="sgy:Sgly_3064"/>
<gene>
    <name evidence="10" type="ordered locus">Sgly_3064</name>
</gene>
<keyword evidence="1 7" id="KW-0004">4Fe-4S</keyword>
<dbReference type="SFLD" id="SFLDG01280">
    <property type="entry name" value="HydE/PylB-like"/>
    <property type="match status" value="1"/>
</dbReference>
<dbReference type="eggNOG" id="COG0502">
    <property type="taxonomic scope" value="Bacteria"/>
</dbReference>
<dbReference type="InterPro" id="IPR034422">
    <property type="entry name" value="HydE/PylB-like"/>
</dbReference>
<evidence type="ECO:0000256" key="2">
    <source>
        <dbReference type="ARBA" id="ARBA00022691"/>
    </source>
</evidence>
<evidence type="ECO:0000313" key="11">
    <source>
        <dbReference type="Proteomes" id="UP000007488"/>
    </source>
</evidence>
<keyword evidence="5 7" id="KW-0411">Iron-sulfur</keyword>
<evidence type="ECO:0000256" key="4">
    <source>
        <dbReference type="ARBA" id="ARBA00023004"/>
    </source>
</evidence>
<dbReference type="EMBL" id="CP002547">
    <property type="protein sequence ID" value="ADY57332.1"/>
    <property type="molecule type" value="Genomic_DNA"/>
</dbReference>
<dbReference type="PROSITE" id="PS51918">
    <property type="entry name" value="RADICAL_SAM"/>
    <property type="match status" value="1"/>
</dbReference>
<comment type="cofactor">
    <cofactor evidence="6">
        <name>[2Fe-2S] cluster</name>
        <dbReference type="ChEBI" id="CHEBI:190135"/>
    </cofactor>
</comment>
<dbReference type="SFLD" id="SFLDS00029">
    <property type="entry name" value="Radical_SAM"/>
    <property type="match status" value="1"/>
</dbReference>
<dbReference type="Pfam" id="PF04055">
    <property type="entry name" value="Radical_SAM"/>
    <property type="match status" value="1"/>
</dbReference>
<evidence type="ECO:0000256" key="7">
    <source>
        <dbReference type="PIRSR" id="PIRSR004762-1"/>
    </source>
</evidence>
<dbReference type="GO" id="GO:0044272">
    <property type="term" value="P:sulfur compound biosynthetic process"/>
    <property type="evidence" value="ECO:0007669"/>
    <property type="project" value="UniProtKB-ARBA"/>
</dbReference>
<dbReference type="AlphaFoldDB" id="F0T0G0"/>
<comment type="cofactor">
    <cofactor evidence="7">
        <name>[4Fe-4S] cluster</name>
        <dbReference type="ChEBI" id="CHEBI:49883"/>
    </cofactor>
    <text evidence="7">Binds 1 [4Fe-4S] cluster. The cluster is coordinated with 3 cysteines and an exchangeable S-adenosyl-L-methionine.</text>
</comment>
<keyword evidence="3" id="KW-0479">Metal-binding</keyword>
<keyword evidence="4 7" id="KW-0408">Iron</keyword>
<evidence type="ECO:0000256" key="6">
    <source>
        <dbReference type="ARBA" id="ARBA00034078"/>
    </source>
</evidence>
<dbReference type="HOGENOM" id="CLU_033172_0_1_9"/>
<dbReference type="GO" id="GO:0051539">
    <property type="term" value="F:4 iron, 4 sulfur cluster binding"/>
    <property type="evidence" value="ECO:0007669"/>
    <property type="project" value="UniProtKB-KW"/>
</dbReference>
<proteinExistence type="predicted"/>
<dbReference type="PIRSF" id="PIRSF004762">
    <property type="entry name" value="CHP00423"/>
    <property type="match status" value="1"/>
</dbReference>
<dbReference type="OrthoDB" id="9775764at2"/>
<evidence type="ECO:0000313" key="10">
    <source>
        <dbReference type="EMBL" id="ADY57332.1"/>
    </source>
</evidence>
<dbReference type="SFLD" id="SFLDG01060">
    <property type="entry name" value="BATS_domain_containing"/>
    <property type="match status" value="1"/>
</dbReference>
<evidence type="ECO:0000256" key="5">
    <source>
        <dbReference type="ARBA" id="ARBA00023014"/>
    </source>
</evidence>
<name>F0T0G0_SYNGF</name>
<feature type="binding site" evidence="7">
    <location>
        <position position="61"/>
    </location>
    <ligand>
        <name>[4Fe-4S] cluster</name>
        <dbReference type="ChEBI" id="CHEBI:49883"/>
        <note>4Fe-4S-S-AdoMet</note>
    </ligand>
</feature>
<dbReference type="SMART" id="SM00729">
    <property type="entry name" value="Elp3"/>
    <property type="match status" value="1"/>
</dbReference>
<dbReference type="SFLD" id="SFLDF00348">
    <property type="entry name" value="FeFe_hydrogenase_maturase_(Hyd"/>
    <property type="match status" value="1"/>
</dbReference>
<dbReference type="GO" id="GO:0046872">
    <property type="term" value="F:metal ion binding"/>
    <property type="evidence" value="ECO:0007669"/>
    <property type="project" value="UniProtKB-KW"/>
</dbReference>
<dbReference type="InterPro" id="IPR024021">
    <property type="entry name" value="FeFe-hyd_HydE_rSAM"/>
</dbReference>
<feature type="binding site" evidence="8">
    <location>
        <position position="180"/>
    </location>
    <ligand>
        <name>S-adenosyl-L-methionine</name>
        <dbReference type="ChEBI" id="CHEBI:59789"/>
    </ligand>
</feature>
<keyword evidence="11" id="KW-1185">Reference proteome</keyword>
<sequence length="358" mass="40502">MDLLQKLDETNSLTKEEIVRLLKNMTAEKKEKLFDLALKTRTRYYGNRVFMRGLIEISNYCRRNCLYCGIRGMNANAERYRLSESEILECCQDGYNLGYRTFVLQSGEDMWYTKEILVGLVTRIKQLFPDAAVTLSIGERDIATYDALYKAGADRFLLRHETASRELYEKLHPGMSYDDRMGILRKLKQIGYQVGAGFMVGLPGQKEEHLAEDLLFLKEFQPEMIGIGPFIPHSETPLKEEKGGTVEDTLVLVAFSRLLVPEALIPATTALGTLSPTGREQALMAGANVVMPNLTPTLFREKYDLYENKICTGDEPAHCRSCIERRINSTGSIVDLGRGDNVRFIPEKISPDKMIGCN</sequence>
<dbReference type="NCBIfam" id="TIGR03956">
    <property type="entry name" value="rSAM_HydE"/>
    <property type="match status" value="1"/>
</dbReference>
<dbReference type="SFLD" id="SFLDG01082">
    <property type="entry name" value="B12-binding_domain_containing"/>
    <property type="match status" value="1"/>
</dbReference>
<keyword evidence="2 7" id="KW-0949">S-adenosyl-L-methionine</keyword>
<dbReference type="SMART" id="SM00876">
    <property type="entry name" value="BATS"/>
    <property type="match status" value="1"/>
</dbReference>